<dbReference type="PANTHER" id="PTHR45436:SF1">
    <property type="entry name" value="SENSOR PROTEIN QSEC"/>
    <property type="match status" value="1"/>
</dbReference>
<dbReference type="EC" id="2.7.13.3" evidence="2"/>
<organism evidence="9 10">
    <name type="scientific">Devosia algicola</name>
    <dbReference type="NCBI Taxonomy" id="3026418"/>
    <lineage>
        <taxon>Bacteria</taxon>
        <taxon>Pseudomonadati</taxon>
        <taxon>Pseudomonadota</taxon>
        <taxon>Alphaproteobacteria</taxon>
        <taxon>Hyphomicrobiales</taxon>
        <taxon>Devosiaceae</taxon>
        <taxon>Devosia</taxon>
    </lineage>
</organism>
<evidence type="ECO:0000313" key="9">
    <source>
        <dbReference type="EMBL" id="WDR02696.1"/>
    </source>
</evidence>
<evidence type="ECO:0000256" key="7">
    <source>
        <dbReference type="SAM" id="Phobius"/>
    </source>
</evidence>
<dbReference type="RefSeq" id="WP_282219098.1">
    <property type="nucleotide sequence ID" value="NZ_CP118246.1"/>
</dbReference>
<dbReference type="InterPro" id="IPR036097">
    <property type="entry name" value="HisK_dim/P_sf"/>
</dbReference>
<sequence length="278" mass="29914">MNRATGILTRTTRQPLSLAARLFIAIGLILLTGGIVVTIAALGYGQQAARDAFDRLLVGAATQISASISIVDGEPLVDLPTTALGLLALARRDRIAYRVIGPKGDTLTGYDAVPVPQAHDDISFFDGRFTGAPARYVAVRRHFADRGFSGTVTTIVGHTTIAREALAWDIARNAWGLLGAAGLGMVALAAFSIRSALHPLRRIGNDLLERDPKDLTPIDVAVPRELHAIASAINRFMVRLNRQIYGMQNLISDSAHQLRTPIAALRAQADLCSRRDRP</sequence>
<keyword evidence="7" id="KW-1133">Transmembrane helix</keyword>
<keyword evidence="10" id="KW-1185">Reference proteome</keyword>
<keyword evidence="5 9" id="KW-0418">Kinase</keyword>
<keyword evidence="3" id="KW-0597">Phosphoprotein</keyword>
<gene>
    <name evidence="9" type="ORF">PSQ19_00155</name>
</gene>
<proteinExistence type="predicted"/>
<dbReference type="PROSITE" id="PS50885">
    <property type="entry name" value="HAMP"/>
    <property type="match status" value="1"/>
</dbReference>
<comment type="catalytic activity">
    <reaction evidence="1">
        <text>ATP + protein L-histidine = ADP + protein N-phospho-L-histidine.</text>
        <dbReference type="EC" id="2.7.13.3"/>
    </reaction>
</comment>
<dbReference type="EMBL" id="CP118246">
    <property type="protein sequence ID" value="WDR02696.1"/>
    <property type="molecule type" value="Genomic_DNA"/>
</dbReference>
<dbReference type="SUPFAM" id="SSF47384">
    <property type="entry name" value="Homodimeric domain of signal transducing histidine kinase"/>
    <property type="match status" value="1"/>
</dbReference>
<dbReference type="InterPro" id="IPR003660">
    <property type="entry name" value="HAMP_dom"/>
</dbReference>
<dbReference type="CDD" id="cd00082">
    <property type="entry name" value="HisKA"/>
    <property type="match status" value="1"/>
</dbReference>
<keyword evidence="4" id="KW-0808">Transferase</keyword>
<dbReference type="PANTHER" id="PTHR45436">
    <property type="entry name" value="SENSOR HISTIDINE KINASE YKOH"/>
    <property type="match status" value="1"/>
</dbReference>
<protein>
    <recommendedName>
        <fullName evidence="2">histidine kinase</fullName>
        <ecNumber evidence="2">2.7.13.3</ecNumber>
    </recommendedName>
</protein>
<evidence type="ECO:0000256" key="3">
    <source>
        <dbReference type="ARBA" id="ARBA00022553"/>
    </source>
</evidence>
<evidence type="ECO:0000256" key="2">
    <source>
        <dbReference type="ARBA" id="ARBA00012438"/>
    </source>
</evidence>
<dbReference type="InterPro" id="IPR013727">
    <property type="entry name" value="2CSK_N"/>
</dbReference>
<evidence type="ECO:0000259" key="8">
    <source>
        <dbReference type="PROSITE" id="PS50885"/>
    </source>
</evidence>
<accession>A0ABY7YN08</accession>
<reference evidence="9 10" key="1">
    <citation type="submission" date="2023-02" db="EMBL/GenBank/DDBJ databases">
        <title>Devosia algicola sp. nov., isolated from the phycosphere of marine algae.</title>
        <authorList>
            <person name="Kim J.M."/>
            <person name="Lee J.K."/>
            <person name="Choi B.J."/>
            <person name="Bayburt H."/>
            <person name="Jeon C.O."/>
        </authorList>
    </citation>
    <scope>NUCLEOTIDE SEQUENCE [LARGE SCALE GENOMIC DNA]</scope>
    <source>
        <strain evidence="9 10">G20-9</strain>
    </source>
</reference>
<dbReference type="InterPro" id="IPR050428">
    <property type="entry name" value="TCS_sensor_his_kinase"/>
</dbReference>
<dbReference type="Gene3D" id="1.10.287.130">
    <property type="match status" value="1"/>
</dbReference>
<evidence type="ECO:0000256" key="6">
    <source>
        <dbReference type="ARBA" id="ARBA00023012"/>
    </source>
</evidence>
<evidence type="ECO:0000256" key="5">
    <source>
        <dbReference type="ARBA" id="ARBA00022777"/>
    </source>
</evidence>
<evidence type="ECO:0000256" key="4">
    <source>
        <dbReference type="ARBA" id="ARBA00022679"/>
    </source>
</evidence>
<dbReference type="Pfam" id="PF08521">
    <property type="entry name" value="2CSK_N"/>
    <property type="match status" value="1"/>
</dbReference>
<dbReference type="Proteomes" id="UP001220530">
    <property type="component" value="Chromosome"/>
</dbReference>
<evidence type="ECO:0000313" key="10">
    <source>
        <dbReference type="Proteomes" id="UP001220530"/>
    </source>
</evidence>
<feature type="transmembrane region" description="Helical" evidence="7">
    <location>
        <begin position="21"/>
        <end position="44"/>
    </location>
</feature>
<feature type="transmembrane region" description="Helical" evidence="7">
    <location>
        <begin position="174"/>
        <end position="193"/>
    </location>
</feature>
<keyword evidence="7" id="KW-0812">Transmembrane</keyword>
<dbReference type="GO" id="GO:0016301">
    <property type="term" value="F:kinase activity"/>
    <property type="evidence" value="ECO:0007669"/>
    <property type="project" value="UniProtKB-KW"/>
</dbReference>
<keyword evidence="7" id="KW-0472">Membrane</keyword>
<dbReference type="InterPro" id="IPR003661">
    <property type="entry name" value="HisK_dim/P_dom"/>
</dbReference>
<feature type="domain" description="HAMP" evidence="8">
    <location>
        <begin position="194"/>
        <end position="245"/>
    </location>
</feature>
<name>A0ABY7YN08_9HYPH</name>
<evidence type="ECO:0000256" key="1">
    <source>
        <dbReference type="ARBA" id="ARBA00000085"/>
    </source>
</evidence>
<keyword evidence="6" id="KW-0902">Two-component regulatory system</keyword>